<accession>A0A1Y2FD94</accession>
<feature type="compositionally biased region" description="Low complexity" evidence="1">
    <location>
        <begin position="39"/>
        <end position="50"/>
    </location>
</feature>
<evidence type="ECO:0000256" key="1">
    <source>
        <dbReference type="SAM" id="MobiDB-lite"/>
    </source>
</evidence>
<proteinExistence type="predicted"/>
<gene>
    <name evidence="2" type="ORF">BCR37DRAFT_20929</name>
</gene>
<sequence length="230" mass="24363">MGGSAASDAGTQVTWEASDYDEASAAAGPAVAIPPQPIITPVTPHITRTVDVLKQGDSSSRKRTGTDADLETESPVTPKRPAHNQQLPTPAKTGHRTHHSGVGSESPSKTHTKPLENKEAAALLALIATLQPQLSETLTNALTRFTDKQSRLLNAAHQQQGSLRNIIAQQQATVALLQTRCQLAKSEAEVFRSSAAAMRVEMANMKHARRCERAAALAVAKSSESLPTGL</sequence>
<name>A0A1Y2FD94_PROLT</name>
<dbReference type="GeneID" id="63783009"/>
<organism evidence="2 3">
    <name type="scientific">Protomyces lactucae-debilis</name>
    <dbReference type="NCBI Taxonomy" id="2754530"/>
    <lineage>
        <taxon>Eukaryota</taxon>
        <taxon>Fungi</taxon>
        <taxon>Dikarya</taxon>
        <taxon>Ascomycota</taxon>
        <taxon>Taphrinomycotina</taxon>
        <taxon>Taphrinomycetes</taxon>
        <taxon>Taphrinales</taxon>
        <taxon>Protomycetaceae</taxon>
        <taxon>Protomyces</taxon>
    </lineage>
</organism>
<dbReference type="AlphaFoldDB" id="A0A1Y2FD94"/>
<keyword evidence="3" id="KW-1185">Reference proteome</keyword>
<reference evidence="2 3" key="1">
    <citation type="submission" date="2016-07" db="EMBL/GenBank/DDBJ databases">
        <title>Pervasive Adenine N6-methylation of Active Genes in Fungi.</title>
        <authorList>
            <consortium name="DOE Joint Genome Institute"/>
            <person name="Mondo S.J."/>
            <person name="Dannebaum R.O."/>
            <person name="Kuo R.C."/>
            <person name="Labutti K."/>
            <person name="Haridas S."/>
            <person name="Kuo A."/>
            <person name="Salamov A."/>
            <person name="Ahrendt S.R."/>
            <person name="Lipzen A."/>
            <person name="Sullivan W."/>
            <person name="Andreopoulos W.B."/>
            <person name="Clum A."/>
            <person name="Lindquist E."/>
            <person name="Daum C."/>
            <person name="Ramamoorthy G.K."/>
            <person name="Gryganskyi A."/>
            <person name="Culley D."/>
            <person name="Magnuson J.K."/>
            <person name="James T.Y."/>
            <person name="O'Malley M.A."/>
            <person name="Stajich J.E."/>
            <person name="Spatafora J.W."/>
            <person name="Visel A."/>
            <person name="Grigoriev I.V."/>
        </authorList>
    </citation>
    <scope>NUCLEOTIDE SEQUENCE [LARGE SCALE GENOMIC DNA]</scope>
    <source>
        <strain evidence="2 3">12-1054</strain>
    </source>
</reference>
<dbReference type="RefSeq" id="XP_040725023.1">
    <property type="nucleotide sequence ID" value="XM_040866410.1"/>
</dbReference>
<dbReference type="EMBL" id="MCFI01000010">
    <property type="protein sequence ID" value="ORY81889.1"/>
    <property type="molecule type" value="Genomic_DNA"/>
</dbReference>
<feature type="region of interest" description="Disordered" evidence="1">
    <location>
        <begin position="1"/>
        <end position="113"/>
    </location>
</feature>
<dbReference type="Proteomes" id="UP000193685">
    <property type="component" value="Unassembled WGS sequence"/>
</dbReference>
<evidence type="ECO:0000313" key="2">
    <source>
        <dbReference type="EMBL" id="ORY81889.1"/>
    </source>
</evidence>
<evidence type="ECO:0000313" key="3">
    <source>
        <dbReference type="Proteomes" id="UP000193685"/>
    </source>
</evidence>
<comment type="caution">
    <text evidence="2">The sequence shown here is derived from an EMBL/GenBank/DDBJ whole genome shotgun (WGS) entry which is preliminary data.</text>
</comment>
<protein>
    <submittedName>
        <fullName evidence="2">Uncharacterized protein</fullName>
    </submittedName>
</protein>